<gene>
    <name evidence="3" type="ORF">KCG35_01115</name>
</gene>
<evidence type="ECO:0000313" key="3">
    <source>
        <dbReference type="EMBL" id="MBU2709651.1"/>
    </source>
</evidence>
<dbReference type="EMBL" id="JAGSOY010000002">
    <property type="protein sequence ID" value="MBU2709651.1"/>
    <property type="molecule type" value="Genomic_DNA"/>
</dbReference>
<accession>A0ABS5Z8L2</accession>
<keyword evidence="1" id="KW-0728">SH3 domain</keyword>
<organism evidence="3 4">
    <name type="scientific">Zooshikella harenae</name>
    <dbReference type="NCBI Taxonomy" id="2827238"/>
    <lineage>
        <taxon>Bacteria</taxon>
        <taxon>Pseudomonadati</taxon>
        <taxon>Pseudomonadota</taxon>
        <taxon>Gammaproteobacteria</taxon>
        <taxon>Oceanospirillales</taxon>
        <taxon>Zooshikellaceae</taxon>
        <taxon>Zooshikella</taxon>
    </lineage>
</organism>
<evidence type="ECO:0000256" key="1">
    <source>
        <dbReference type="ARBA" id="ARBA00022443"/>
    </source>
</evidence>
<keyword evidence="4" id="KW-1185">Reference proteome</keyword>
<dbReference type="Proteomes" id="UP000690515">
    <property type="component" value="Unassembled WGS sequence"/>
</dbReference>
<proteinExistence type="predicted"/>
<dbReference type="RefSeq" id="WP_215817821.1">
    <property type="nucleotide sequence ID" value="NZ_JAGSOY010000002.1"/>
</dbReference>
<dbReference type="SUPFAM" id="SSF50044">
    <property type="entry name" value="SH3-domain"/>
    <property type="match status" value="2"/>
</dbReference>
<evidence type="ECO:0000313" key="4">
    <source>
        <dbReference type="Proteomes" id="UP000690515"/>
    </source>
</evidence>
<protein>
    <recommendedName>
        <fullName evidence="2">SH3 domain-containing protein</fullName>
    </recommendedName>
</protein>
<comment type="caution">
    <text evidence="3">The sequence shown here is derived from an EMBL/GenBank/DDBJ whole genome shotgun (WGS) entry which is preliminary data.</text>
</comment>
<dbReference type="PIRSF" id="PIRSF034961">
    <property type="entry name" value="UCP034961_SH3_2"/>
    <property type="match status" value="1"/>
</dbReference>
<dbReference type="InterPro" id="IPR014593">
    <property type="entry name" value="UCP034961_SH3_2"/>
</dbReference>
<sequence>MKVQVIKTHISNYPNPIKFKCSESLLLGEIDTEYPNWIKVTTTEGNTGWAPLQYISVSSQLESGVSTADYDANELNTHLGEKLDVIYELNKWFRVKNSQNIVGWVPVHTVEAV</sequence>
<dbReference type="InterPro" id="IPR001452">
    <property type="entry name" value="SH3_domain"/>
</dbReference>
<reference evidence="3 4" key="1">
    <citation type="submission" date="2021-04" db="EMBL/GenBank/DDBJ databases">
        <authorList>
            <person name="Pira H."/>
            <person name="Risdian C."/>
            <person name="Wink J."/>
        </authorList>
    </citation>
    <scope>NUCLEOTIDE SEQUENCE [LARGE SCALE GENOMIC DNA]</scope>
    <source>
        <strain evidence="3 4">WH53</strain>
    </source>
</reference>
<evidence type="ECO:0000259" key="2">
    <source>
        <dbReference type="Pfam" id="PF07653"/>
    </source>
</evidence>
<dbReference type="InterPro" id="IPR036028">
    <property type="entry name" value="SH3-like_dom_sf"/>
</dbReference>
<dbReference type="Pfam" id="PF07653">
    <property type="entry name" value="SH3_2"/>
    <property type="match status" value="1"/>
</dbReference>
<feature type="domain" description="SH3" evidence="2">
    <location>
        <begin position="3"/>
        <end position="57"/>
    </location>
</feature>
<name>A0ABS5Z8L2_9GAMM</name>